<dbReference type="PANTHER" id="PTHR22889:SF0">
    <property type="entry name" value="WD REPEAT-CONTAINING PROTEIN 89"/>
    <property type="match status" value="1"/>
</dbReference>
<dbReference type="SUPFAM" id="SSF50978">
    <property type="entry name" value="WD40 repeat-like"/>
    <property type="match status" value="1"/>
</dbReference>
<dbReference type="PROSITE" id="PS50294">
    <property type="entry name" value="WD_REPEATS_REGION"/>
    <property type="match status" value="1"/>
</dbReference>
<evidence type="ECO:0000313" key="5">
    <source>
        <dbReference type="Proteomes" id="UP000053890"/>
    </source>
</evidence>
<reference evidence="4 5" key="1">
    <citation type="journal article" date="2015" name="Front. Microbiol.">
        <title>Genome sequence of the plant growth promoting endophytic yeast Rhodotorula graminis WP1.</title>
        <authorList>
            <person name="Firrincieli A."/>
            <person name="Otillar R."/>
            <person name="Salamov A."/>
            <person name="Schmutz J."/>
            <person name="Khan Z."/>
            <person name="Redman R.S."/>
            <person name="Fleck N.D."/>
            <person name="Lindquist E."/>
            <person name="Grigoriev I.V."/>
            <person name="Doty S.L."/>
        </authorList>
    </citation>
    <scope>NUCLEOTIDE SEQUENCE [LARGE SCALE GENOMIC DNA]</scope>
    <source>
        <strain evidence="4 5">WP1</strain>
    </source>
</reference>
<protein>
    <recommendedName>
        <fullName evidence="6">WD40 repeat-like protein</fullName>
    </recommendedName>
</protein>
<evidence type="ECO:0000313" key="4">
    <source>
        <dbReference type="EMBL" id="KPV75233.1"/>
    </source>
</evidence>
<dbReference type="InterPro" id="IPR015943">
    <property type="entry name" value="WD40/YVTN_repeat-like_dom_sf"/>
</dbReference>
<sequence>MPPAIRLPPPLLFPSTSSRPLRLAAQVPFDPAGGPNPPYVLHSVATPQGYLFAGSDDTLRAFGRGLEPLGKVPLTQRGITSVTRGQCNNDSTAFFVTAKDGSVSGWDTRDLSREAFKLQGKRRAGYLCASQSSDGSCLAVGTEVSDYEAMIDIWDLRTLTLQHTYTEAHSDDLTSLSFHPAPSLAHVLLSGSVDGLVNTYDVRIADEDDAVLTTAQFGASIAHAGWMALSGSAGARDAKAEHKGIYGATTIETMQFWDAEQQDQVVDFGDVRDVALQPWRTDYLIGAEFNATLGGVCLLAGTIEGDVAVIDTADPQHWYLEQVLSGKTSQRAPGTKGHRDIVRTAQLDAETATVVTGGEDGRICLWTA</sequence>
<dbReference type="Gene3D" id="2.130.10.10">
    <property type="entry name" value="YVTN repeat-like/Quinoprotein amine dehydrogenase"/>
    <property type="match status" value="2"/>
</dbReference>
<dbReference type="STRING" id="578459.A0A194S3C0"/>
<accession>A0A194S3C0</accession>
<organism evidence="4 5">
    <name type="scientific">Rhodotorula graminis (strain WP1)</name>
    <dbReference type="NCBI Taxonomy" id="578459"/>
    <lineage>
        <taxon>Eukaryota</taxon>
        <taxon>Fungi</taxon>
        <taxon>Dikarya</taxon>
        <taxon>Basidiomycota</taxon>
        <taxon>Pucciniomycotina</taxon>
        <taxon>Microbotryomycetes</taxon>
        <taxon>Sporidiobolales</taxon>
        <taxon>Sporidiobolaceae</taxon>
        <taxon>Rhodotorula</taxon>
    </lineage>
</organism>
<name>A0A194S3C0_RHOGW</name>
<dbReference type="RefSeq" id="XP_018271282.1">
    <property type="nucleotide sequence ID" value="XM_018416744.1"/>
</dbReference>
<gene>
    <name evidence="4" type="ORF">RHOBADRAFT_53237</name>
</gene>
<dbReference type="Proteomes" id="UP000053890">
    <property type="component" value="Unassembled WGS sequence"/>
</dbReference>
<dbReference type="AlphaFoldDB" id="A0A194S3C0"/>
<dbReference type="Pfam" id="PF00400">
    <property type="entry name" value="WD40"/>
    <property type="match status" value="2"/>
</dbReference>
<dbReference type="OrthoDB" id="25131at2759"/>
<feature type="repeat" description="WD" evidence="3">
    <location>
        <begin position="166"/>
        <end position="203"/>
    </location>
</feature>
<evidence type="ECO:0000256" key="1">
    <source>
        <dbReference type="ARBA" id="ARBA00022574"/>
    </source>
</evidence>
<dbReference type="GeneID" id="28977192"/>
<feature type="repeat" description="WD" evidence="3">
    <location>
        <begin position="335"/>
        <end position="368"/>
    </location>
</feature>
<evidence type="ECO:0000256" key="2">
    <source>
        <dbReference type="ARBA" id="ARBA00022737"/>
    </source>
</evidence>
<dbReference type="EMBL" id="KQ474078">
    <property type="protein sequence ID" value="KPV75233.1"/>
    <property type="molecule type" value="Genomic_DNA"/>
</dbReference>
<keyword evidence="1 3" id="KW-0853">WD repeat</keyword>
<dbReference type="PANTHER" id="PTHR22889">
    <property type="entry name" value="WD REPEAT-CONTAINING PROTEIN 89"/>
    <property type="match status" value="1"/>
</dbReference>
<dbReference type="InterPro" id="IPR039328">
    <property type="entry name" value="WDR89"/>
</dbReference>
<proteinExistence type="predicted"/>
<dbReference type="OMA" id="HTYTEAH"/>
<dbReference type="SMART" id="SM00320">
    <property type="entry name" value="WD40"/>
    <property type="match status" value="3"/>
</dbReference>
<evidence type="ECO:0008006" key="6">
    <source>
        <dbReference type="Google" id="ProtNLM"/>
    </source>
</evidence>
<evidence type="ECO:0000256" key="3">
    <source>
        <dbReference type="PROSITE-ProRule" id="PRU00221"/>
    </source>
</evidence>
<keyword evidence="2" id="KW-0677">Repeat</keyword>
<dbReference type="InterPro" id="IPR001680">
    <property type="entry name" value="WD40_rpt"/>
</dbReference>
<keyword evidence="5" id="KW-1185">Reference proteome</keyword>
<dbReference type="PROSITE" id="PS50082">
    <property type="entry name" value="WD_REPEATS_2"/>
    <property type="match status" value="2"/>
</dbReference>
<dbReference type="InterPro" id="IPR036322">
    <property type="entry name" value="WD40_repeat_dom_sf"/>
</dbReference>